<evidence type="ECO:0000313" key="2">
    <source>
        <dbReference type="Proteomes" id="UP001431784"/>
    </source>
</evidence>
<organism evidence="1 2">
    <name type="scientific">Roseinatronobacter alkalisoli</name>
    <dbReference type="NCBI Taxonomy" id="3028235"/>
    <lineage>
        <taxon>Bacteria</taxon>
        <taxon>Pseudomonadati</taxon>
        <taxon>Pseudomonadota</taxon>
        <taxon>Alphaproteobacteria</taxon>
        <taxon>Rhodobacterales</taxon>
        <taxon>Paracoccaceae</taxon>
        <taxon>Roseinatronobacter</taxon>
    </lineage>
</organism>
<reference evidence="1" key="1">
    <citation type="submission" date="2023-02" db="EMBL/GenBank/DDBJ databases">
        <title>Description of Roseinatronobacter alkalisoli sp. nov., an alkaliphilic bacerium isolated from soda soil.</title>
        <authorList>
            <person name="Wei W."/>
        </authorList>
    </citation>
    <scope>NUCLEOTIDE SEQUENCE</scope>
    <source>
        <strain evidence="1">HJB301</strain>
    </source>
</reference>
<dbReference type="Proteomes" id="UP001431784">
    <property type="component" value="Unassembled WGS sequence"/>
</dbReference>
<gene>
    <name evidence="1" type="ORF">PUT78_21895</name>
</gene>
<comment type="caution">
    <text evidence="1">The sequence shown here is derived from an EMBL/GenBank/DDBJ whole genome shotgun (WGS) entry which is preliminary data.</text>
</comment>
<dbReference type="RefSeq" id="WP_274354379.1">
    <property type="nucleotide sequence ID" value="NZ_JAQZSM010000050.1"/>
</dbReference>
<protein>
    <submittedName>
        <fullName evidence="1">Uncharacterized protein</fullName>
    </submittedName>
</protein>
<name>A0ABT5TF31_9RHOB</name>
<evidence type="ECO:0000313" key="1">
    <source>
        <dbReference type="EMBL" id="MDD7973718.1"/>
    </source>
</evidence>
<sequence>MDSFPARILSITSFALADLQKTLTPYVQLDKSRIETLCLLVLGMISARTVNLTRIASERPTCAEVASTYRLLQRLFQHVILPDNWSVGIVMVLIGNPDRHC</sequence>
<keyword evidence="2" id="KW-1185">Reference proteome</keyword>
<accession>A0ABT5TF31</accession>
<proteinExistence type="predicted"/>
<dbReference type="EMBL" id="JAQZSM010000050">
    <property type="protein sequence ID" value="MDD7973718.1"/>
    <property type="molecule type" value="Genomic_DNA"/>
</dbReference>